<dbReference type="CDD" id="cd07043">
    <property type="entry name" value="STAS_anti-anti-sigma_factors"/>
    <property type="match status" value="1"/>
</dbReference>
<evidence type="ECO:0000313" key="3">
    <source>
        <dbReference type="EMBL" id="MFA1773258.1"/>
    </source>
</evidence>
<dbReference type="AlphaFoldDB" id="A0A5M8Q791"/>
<dbReference type="Pfam" id="PF01740">
    <property type="entry name" value="STAS"/>
    <property type="match status" value="1"/>
</dbReference>
<name>A0A5M8Q791_9BACT</name>
<reference evidence="2 4" key="2">
    <citation type="submission" date="2019-09" db="EMBL/GenBank/DDBJ databases">
        <title>A bacterium isolated from glacier soil.</title>
        <authorList>
            <person name="Liu Q."/>
        </authorList>
    </citation>
    <scope>NUCLEOTIDE SEQUENCE [LARGE SCALE GENOMIC DNA]</scope>
    <source>
        <strain evidence="2 4">MDT1-10-3</strain>
    </source>
</reference>
<gene>
    <name evidence="3" type="ORF">ACD591_18295</name>
    <name evidence="2" type="ORF">FOE74_20215</name>
</gene>
<dbReference type="OrthoDB" id="894317at2"/>
<proteinExistence type="predicted"/>
<feature type="domain" description="STAS" evidence="1">
    <location>
        <begin position="21"/>
        <end position="110"/>
    </location>
</feature>
<comment type="caution">
    <text evidence="2">The sequence shown here is derived from an EMBL/GenBank/DDBJ whole genome shotgun (WGS) entry which is preliminary data.</text>
</comment>
<accession>A0A5M8Q791</accession>
<dbReference type="Proteomes" id="UP000323866">
    <property type="component" value="Unassembled WGS sequence"/>
</dbReference>
<dbReference type="PROSITE" id="PS50801">
    <property type="entry name" value="STAS"/>
    <property type="match status" value="1"/>
</dbReference>
<dbReference type="EMBL" id="VKKZ01000025">
    <property type="protein sequence ID" value="KAA6430794.1"/>
    <property type="molecule type" value="Genomic_DNA"/>
</dbReference>
<dbReference type="InterPro" id="IPR002645">
    <property type="entry name" value="STAS_dom"/>
</dbReference>
<reference evidence="2 4" key="1">
    <citation type="submission" date="2019-07" db="EMBL/GenBank/DDBJ databases">
        <authorList>
            <person name="Qu J.-H."/>
        </authorList>
    </citation>
    <scope>NUCLEOTIDE SEQUENCE [LARGE SCALE GENOMIC DNA]</scope>
    <source>
        <strain evidence="2 4">MDT1-10-3</strain>
    </source>
</reference>
<protein>
    <submittedName>
        <fullName evidence="2">STAS domain-containing protein</fullName>
    </submittedName>
</protein>
<evidence type="ECO:0000313" key="5">
    <source>
        <dbReference type="Proteomes" id="UP001570846"/>
    </source>
</evidence>
<dbReference type="SUPFAM" id="SSF52091">
    <property type="entry name" value="SpoIIaa-like"/>
    <property type="match status" value="1"/>
</dbReference>
<keyword evidence="5" id="KW-1185">Reference proteome</keyword>
<evidence type="ECO:0000313" key="2">
    <source>
        <dbReference type="EMBL" id="KAA6430794.1"/>
    </source>
</evidence>
<reference evidence="3 5" key="3">
    <citation type="submission" date="2024-08" db="EMBL/GenBank/DDBJ databases">
        <authorList>
            <person name="Wei W."/>
        </authorList>
    </citation>
    <scope>NUCLEOTIDE SEQUENCE [LARGE SCALE GENOMIC DNA]</scope>
    <source>
        <strain evidence="3 5">XU2</strain>
    </source>
</reference>
<dbReference type="InterPro" id="IPR036513">
    <property type="entry name" value="STAS_dom_sf"/>
</dbReference>
<organism evidence="2 4">
    <name type="scientific">Rufibacter glacialis</name>
    <dbReference type="NCBI Taxonomy" id="1259555"/>
    <lineage>
        <taxon>Bacteria</taxon>
        <taxon>Pseudomonadati</taxon>
        <taxon>Bacteroidota</taxon>
        <taxon>Cytophagia</taxon>
        <taxon>Cytophagales</taxon>
        <taxon>Hymenobacteraceae</taxon>
        <taxon>Rufibacter</taxon>
    </lineage>
</organism>
<dbReference type="Gene3D" id="3.30.750.24">
    <property type="entry name" value="STAS domain"/>
    <property type="match status" value="1"/>
</dbReference>
<dbReference type="RefSeq" id="WP_149100451.1">
    <property type="nucleotide sequence ID" value="NZ_BMMG01000008.1"/>
</dbReference>
<dbReference type="Proteomes" id="UP001570846">
    <property type="component" value="Unassembled WGS sequence"/>
</dbReference>
<evidence type="ECO:0000313" key="4">
    <source>
        <dbReference type="Proteomes" id="UP000323866"/>
    </source>
</evidence>
<sequence length="118" mass="13154">MEISTQLTNVGLLVYLRGALEDLTEATAQAQFRSVLRLDRKYLLVDFSGVTSVTPAGLRSLLPYVQLVQQQKKELILFNLEAPIQGLINSSGFDSLVKVVDSLETAIKYVNQQNLTKR</sequence>
<dbReference type="EMBL" id="JBGOGF010000011">
    <property type="protein sequence ID" value="MFA1773258.1"/>
    <property type="molecule type" value="Genomic_DNA"/>
</dbReference>
<evidence type="ECO:0000259" key="1">
    <source>
        <dbReference type="PROSITE" id="PS50801"/>
    </source>
</evidence>